<evidence type="ECO:0000259" key="2">
    <source>
        <dbReference type="Pfam" id="PF03733"/>
    </source>
</evidence>
<feature type="domain" description="Inner membrane component" evidence="2">
    <location>
        <begin position="7"/>
        <end position="55"/>
    </location>
</feature>
<keyword evidence="4" id="KW-1185">Reference proteome</keyword>
<protein>
    <submittedName>
        <fullName evidence="3">Uncharacterized membrane protein YccF (DUF307 family)</fullName>
    </submittedName>
</protein>
<comment type="caution">
    <text evidence="3">The sequence shown here is derived from an EMBL/GenBank/DDBJ whole genome shotgun (WGS) entry which is preliminary data.</text>
</comment>
<proteinExistence type="predicted"/>
<organism evidence="3 4">
    <name type="scientific">Cricetibacter osteomyelitidis</name>
    <dbReference type="NCBI Taxonomy" id="1521931"/>
    <lineage>
        <taxon>Bacteria</taxon>
        <taxon>Pseudomonadati</taxon>
        <taxon>Pseudomonadota</taxon>
        <taxon>Gammaproteobacteria</taxon>
        <taxon>Pasteurellales</taxon>
        <taxon>Pasteurellaceae</taxon>
        <taxon>Cricetibacter</taxon>
    </lineage>
</organism>
<accession>A0A4R2ST45</accession>
<sequence length="156" mass="17179">MSGLRIVGNVIWFFAGGFLLALGNFIMGIILTSLVITAPIGLGLIQYSKFCLFPFTTSMISKNAMDVKQNAIWQAYSMIVMIFYVIFYGWISFLGGLIVVILNCIFIFTIPNAVVFAKSLGTAFNPVGKICVPISTKDELERRKAAKHADKLLGIK</sequence>
<gene>
    <name evidence="3" type="ORF">EDC44_11719</name>
</gene>
<dbReference type="Proteomes" id="UP000295763">
    <property type="component" value="Unassembled WGS sequence"/>
</dbReference>
<evidence type="ECO:0000313" key="4">
    <source>
        <dbReference type="Proteomes" id="UP000295763"/>
    </source>
</evidence>
<dbReference type="PANTHER" id="PTHR42903">
    <property type="entry name" value="INNER MEMBRANE PROTEIN YCCF"/>
    <property type="match status" value="1"/>
</dbReference>
<dbReference type="AlphaFoldDB" id="A0A4R2ST45"/>
<keyword evidence="1" id="KW-1133">Transmembrane helix</keyword>
<name>A0A4R2ST45_9PAST</name>
<keyword evidence="1" id="KW-0472">Membrane</keyword>
<dbReference type="Pfam" id="PF03733">
    <property type="entry name" value="YccF"/>
    <property type="match status" value="1"/>
</dbReference>
<dbReference type="InterPro" id="IPR052937">
    <property type="entry name" value="Inner_membrane_protein"/>
</dbReference>
<dbReference type="RefSeq" id="WP_207896752.1">
    <property type="nucleotide sequence ID" value="NZ_SLYB01000017.1"/>
</dbReference>
<reference evidence="3 4" key="1">
    <citation type="submission" date="2019-03" db="EMBL/GenBank/DDBJ databases">
        <title>Genomic Encyclopedia of Type Strains, Phase IV (KMG-IV): sequencing the most valuable type-strain genomes for metagenomic binning, comparative biology and taxonomic classification.</title>
        <authorList>
            <person name="Goeker M."/>
        </authorList>
    </citation>
    <scope>NUCLEOTIDE SEQUENCE [LARGE SCALE GENOMIC DNA]</scope>
    <source>
        <strain evidence="3 4">DSM 28404</strain>
    </source>
</reference>
<evidence type="ECO:0000313" key="3">
    <source>
        <dbReference type="EMBL" id="TCP93519.1"/>
    </source>
</evidence>
<dbReference type="PANTHER" id="PTHR42903:SF1">
    <property type="entry name" value="INNER MEMBRANE PROTEIN YCCF"/>
    <property type="match status" value="1"/>
</dbReference>
<dbReference type="EMBL" id="SLYB01000017">
    <property type="protein sequence ID" value="TCP93519.1"/>
    <property type="molecule type" value="Genomic_DNA"/>
</dbReference>
<feature type="transmembrane region" description="Helical" evidence="1">
    <location>
        <begin position="12"/>
        <end position="38"/>
    </location>
</feature>
<keyword evidence="1" id="KW-0812">Transmembrane</keyword>
<evidence type="ECO:0000256" key="1">
    <source>
        <dbReference type="SAM" id="Phobius"/>
    </source>
</evidence>
<dbReference type="InterPro" id="IPR005185">
    <property type="entry name" value="YccF"/>
</dbReference>
<dbReference type="GO" id="GO:0005886">
    <property type="term" value="C:plasma membrane"/>
    <property type="evidence" value="ECO:0007669"/>
    <property type="project" value="TreeGrafter"/>
</dbReference>
<feature type="transmembrane region" description="Helical" evidence="1">
    <location>
        <begin position="73"/>
        <end position="91"/>
    </location>
</feature>
<feature type="transmembrane region" description="Helical" evidence="1">
    <location>
        <begin position="97"/>
        <end position="117"/>
    </location>
</feature>
<feature type="transmembrane region" description="Helical" evidence="1">
    <location>
        <begin position="44"/>
        <end position="61"/>
    </location>
</feature>